<reference evidence="1 2" key="1">
    <citation type="submission" date="2019-08" db="EMBL/GenBank/DDBJ databases">
        <authorList>
            <person name="Peeters C."/>
        </authorList>
    </citation>
    <scope>NUCLEOTIDE SEQUENCE [LARGE SCALE GENOMIC DNA]</scope>
    <source>
        <strain evidence="1 2">LMG 31012</strain>
    </source>
</reference>
<name>A0A5E4X4T1_9BURK</name>
<keyword evidence="2" id="KW-1185">Reference proteome</keyword>
<dbReference type="Proteomes" id="UP000400981">
    <property type="component" value="Unassembled WGS sequence"/>
</dbReference>
<evidence type="ECO:0000313" key="2">
    <source>
        <dbReference type="Proteomes" id="UP000400981"/>
    </source>
</evidence>
<dbReference type="RefSeq" id="WP_150590749.1">
    <property type="nucleotide sequence ID" value="NZ_CABPSH010000010.1"/>
</dbReference>
<dbReference type="OrthoDB" id="8966986at2"/>
<protein>
    <recommendedName>
        <fullName evidence="3">Recombinase</fullName>
    </recommendedName>
</protein>
<accession>A0A5E4X4T1</accession>
<evidence type="ECO:0000313" key="1">
    <source>
        <dbReference type="EMBL" id="VVE31276.1"/>
    </source>
</evidence>
<dbReference type="Gene3D" id="3.30.40.190">
    <property type="match status" value="1"/>
</dbReference>
<gene>
    <name evidence="1" type="ORF">PEP31012_03689</name>
</gene>
<organism evidence="1 2">
    <name type="scientific">Pandoraea eparura</name>
    <dbReference type="NCBI Taxonomy" id="2508291"/>
    <lineage>
        <taxon>Bacteria</taxon>
        <taxon>Pseudomonadati</taxon>
        <taxon>Pseudomonadota</taxon>
        <taxon>Betaproteobacteria</taxon>
        <taxon>Burkholderiales</taxon>
        <taxon>Burkholderiaceae</taxon>
        <taxon>Pandoraea</taxon>
    </lineage>
</organism>
<evidence type="ECO:0008006" key="3">
    <source>
        <dbReference type="Google" id="ProtNLM"/>
    </source>
</evidence>
<proteinExistence type="predicted"/>
<dbReference type="AlphaFoldDB" id="A0A5E4X4T1"/>
<sequence length="116" mass="13138">MKGRTPTTAQKHFHDDLCRHIGCIACRFEGGFNDYVSLHHIDGRTKPDAHWLVLPLCGGHHQDNGTAVAVHPYKARFEERYGAQMDLLRWCIEWLQQRDMQVPDGALIAAGMIEGT</sequence>
<dbReference type="InterPro" id="IPR031875">
    <property type="entry name" value="RecA_dep_nuc"/>
</dbReference>
<dbReference type="EMBL" id="CABPSH010000010">
    <property type="protein sequence ID" value="VVE31276.1"/>
    <property type="molecule type" value="Genomic_DNA"/>
</dbReference>
<dbReference type="Pfam" id="PF16786">
    <property type="entry name" value="RecA_dep_nuc"/>
    <property type="match status" value="1"/>
</dbReference>